<dbReference type="SUPFAM" id="SSF51735">
    <property type="entry name" value="NAD(P)-binding Rossmann-fold domains"/>
    <property type="match status" value="1"/>
</dbReference>
<dbReference type="Gene3D" id="3.40.50.720">
    <property type="entry name" value="NAD(P)-binding Rossmann-like Domain"/>
    <property type="match status" value="1"/>
</dbReference>
<evidence type="ECO:0000259" key="1">
    <source>
        <dbReference type="Pfam" id="PF01370"/>
    </source>
</evidence>
<dbReference type="PANTHER" id="PTHR48079">
    <property type="entry name" value="PROTEIN YEEZ"/>
    <property type="match status" value="1"/>
</dbReference>
<evidence type="ECO:0000313" key="3">
    <source>
        <dbReference type="Proteomes" id="UP000199202"/>
    </source>
</evidence>
<dbReference type="Proteomes" id="UP000199202">
    <property type="component" value="Unassembled WGS sequence"/>
</dbReference>
<dbReference type="GO" id="GO:0004029">
    <property type="term" value="F:aldehyde dehydrogenase (NAD+) activity"/>
    <property type="evidence" value="ECO:0007669"/>
    <property type="project" value="TreeGrafter"/>
</dbReference>
<dbReference type="InterPro" id="IPR036291">
    <property type="entry name" value="NAD(P)-bd_dom_sf"/>
</dbReference>
<dbReference type="RefSeq" id="WP_090945549.1">
    <property type="nucleotide sequence ID" value="NZ_FNDJ01000030.1"/>
</dbReference>
<name>A0A1G9MSB1_9ACTN</name>
<dbReference type="InterPro" id="IPR001509">
    <property type="entry name" value="Epimerase_deHydtase"/>
</dbReference>
<proteinExistence type="predicted"/>
<protein>
    <submittedName>
        <fullName evidence="2">Nucleoside-diphosphate-sugar epimerase</fullName>
    </submittedName>
</protein>
<dbReference type="EMBL" id="FNDJ01000030">
    <property type="protein sequence ID" value="SDL77182.1"/>
    <property type="molecule type" value="Genomic_DNA"/>
</dbReference>
<dbReference type="InterPro" id="IPR051783">
    <property type="entry name" value="NAD(P)-dependent_oxidoreduct"/>
</dbReference>
<sequence>MKVVLAGATGTLGGELVPRLLAAGHSVLGLTRSPGKARLLEDAGVETRVVDVMDERRLLDALRGHRADAVIHQATAITGTPLRHRDLQATDDLREQGTANLLRAVELVGAHRFVTQSFFLGYGYRDHGEAELTEDHPFAPTGRGAFERHLRSMRANERLAFGTPGVDGIALRYGLFYGPEPGTRKLMAMASKRMLPAPRPSGVTSPIHIADAAEATVAALDRGRAGQAYNVVDDTPVTFADFVAAVAEAAGAPAPITVPSGLLRPAPYMYALMAGTRIRLSNEKAKRELGWRPEYPSCRDGLRHVRPASA</sequence>
<dbReference type="PANTHER" id="PTHR48079:SF6">
    <property type="entry name" value="NAD(P)-BINDING DOMAIN-CONTAINING PROTEIN-RELATED"/>
    <property type="match status" value="1"/>
</dbReference>
<evidence type="ECO:0000313" key="2">
    <source>
        <dbReference type="EMBL" id="SDL77182.1"/>
    </source>
</evidence>
<reference evidence="2 3" key="1">
    <citation type="submission" date="2016-10" db="EMBL/GenBank/DDBJ databases">
        <authorList>
            <person name="de Groot N.N."/>
        </authorList>
    </citation>
    <scope>NUCLEOTIDE SEQUENCE [LARGE SCALE GENOMIC DNA]</scope>
    <source>
        <strain evidence="2 3">CGMCC 4.6533</strain>
    </source>
</reference>
<dbReference type="Pfam" id="PF01370">
    <property type="entry name" value="Epimerase"/>
    <property type="match status" value="1"/>
</dbReference>
<feature type="domain" description="NAD-dependent epimerase/dehydratase" evidence="1">
    <location>
        <begin position="3"/>
        <end position="231"/>
    </location>
</feature>
<dbReference type="GO" id="GO:0005737">
    <property type="term" value="C:cytoplasm"/>
    <property type="evidence" value="ECO:0007669"/>
    <property type="project" value="TreeGrafter"/>
</dbReference>
<dbReference type="STRING" id="633440.SAMN05421869_130103"/>
<organism evidence="2 3">
    <name type="scientific">Nonomuraea jiangxiensis</name>
    <dbReference type="NCBI Taxonomy" id="633440"/>
    <lineage>
        <taxon>Bacteria</taxon>
        <taxon>Bacillati</taxon>
        <taxon>Actinomycetota</taxon>
        <taxon>Actinomycetes</taxon>
        <taxon>Streptosporangiales</taxon>
        <taxon>Streptosporangiaceae</taxon>
        <taxon>Nonomuraea</taxon>
    </lineage>
</organism>
<dbReference type="OrthoDB" id="9787292at2"/>
<keyword evidence="3" id="KW-1185">Reference proteome</keyword>
<gene>
    <name evidence="2" type="ORF">SAMN05421869_130103</name>
</gene>
<accession>A0A1G9MSB1</accession>
<dbReference type="AlphaFoldDB" id="A0A1G9MSB1"/>